<dbReference type="EMBL" id="LBMM01005948">
    <property type="protein sequence ID" value="KMQ91071.1"/>
    <property type="molecule type" value="Genomic_DNA"/>
</dbReference>
<evidence type="ECO:0000313" key="2">
    <source>
        <dbReference type="Proteomes" id="UP000036403"/>
    </source>
</evidence>
<dbReference type="OrthoDB" id="7554281at2759"/>
<reference evidence="1 2" key="1">
    <citation type="submission" date="2015-04" db="EMBL/GenBank/DDBJ databases">
        <title>Lasius niger genome sequencing.</title>
        <authorList>
            <person name="Konorov E.A."/>
            <person name="Nikitin M.A."/>
            <person name="Kirill M.V."/>
            <person name="Chang P."/>
        </authorList>
    </citation>
    <scope>NUCLEOTIDE SEQUENCE [LARGE SCALE GENOMIC DNA]</scope>
    <source>
        <tissue evidence="1">Whole</tissue>
    </source>
</reference>
<sequence length="112" mass="12026">MMEARSKIDLAKLGISNSRLKQSVTGGILIQIFDKDRAVKADDFASHMDAILGKTGVIIGRPFKCAELRIRGIDVSVSPDEVIEEIAKVGGCRRDEVRTGCIRGAPSGRGSV</sequence>
<protein>
    <submittedName>
        <fullName evidence="1">Gag protein</fullName>
    </submittedName>
</protein>
<dbReference type="AlphaFoldDB" id="A0A0J7KLI1"/>
<dbReference type="PaxDb" id="67767-A0A0J7KLI1"/>
<gene>
    <name evidence="1" type="ORF">RF55_9112</name>
</gene>
<organism evidence="1 2">
    <name type="scientific">Lasius niger</name>
    <name type="common">Black garden ant</name>
    <dbReference type="NCBI Taxonomy" id="67767"/>
    <lineage>
        <taxon>Eukaryota</taxon>
        <taxon>Metazoa</taxon>
        <taxon>Ecdysozoa</taxon>
        <taxon>Arthropoda</taxon>
        <taxon>Hexapoda</taxon>
        <taxon>Insecta</taxon>
        <taxon>Pterygota</taxon>
        <taxon>Neoptera</taxon>
        <taxon>Endopterygota</taxon>
        <taxon>Hymenoptera</taxon>
        <taxon>Apocrita</taxon>
        <taxon>Aculeata</taxon>
        <taxon>Formicoidea</taxon>
        <taxon>Formicidae</taxon>
        <taxon>Formicinae</taxon>
        <taxon>Lasius</taxon>
        <taxon>Lasius</taxon>
    </lineage>
</organism>
<dbReference type="Proteomes" id="UP000036403">
    <property type="component" value="Unassembled WGS sequence"/>
</dbReference>
<proteinExistence type="predicted"/>
<accession>A0A0J7KLI1</accession>
<name>A0A0J7KLI1_LASNI</name>
<evidence type="ECO:0000313" key="1">
    <source>
        <dbReference type="EMBL" id="KMQ91071.1"/>
    </source>
</evidence>
<comment type="caution">
    <text evidence="1">The sequence shown here is derived from an EMBL/GenBank/DDBJ whole genome shotgun (WGS) entry which is preliminary data.</text>
</comment>
<keyword evidence="2" id="KW-1185">Reference proteome</keyword>